<evidence type="ECO:0000313" key="3">
    <source>
        <dbReference type="Proteomes" id="UP000280008"/>
    </source>
</evidence>
<accession>A0A495IJW5</accession>
<comment type="caution">
    <text evidence="2">The sequence shown here is derived from an EMBL/GenBank/DDBJ whole genome shotgun (WGS) entry which is preliminary data.</text>
</comment>
<reference evidence="2 3" key="1">
    <citation type="submission" date="2018-10" db="EMBL/GenBank/DDBJ databases">
        <title>Sequencing the genomes of 1000 actinobacteria strains.</title>
        <authorList>
            <person name="Klenk H.-P."/>
        </authorList>
    </citation>
    <scope>NUCLEOTIDE SEQUENCE [LARGE SCALE GENOMIC DNA]</scope>
    <source>
        <strain evidence="2 3">DSM 17894</strain>
    </source>
</reference>
<organism evidence="2 3">
    <name type="scientific">Frondihabitans australicus</name>
    <dbReference type="NCBI Taxonomy" id="386892"/>
    <lineage>
        <taxon>Bacteria</taxon>
        <taxon>Bacillati</taxon>
        <taxon>Actinomycetota</taxon>
        <taxon>Actinomycetes</taxon>
        <taxon>Micrococcales</taxon>
        <taxon>Microbacteriaceae</taxon>
        <taxon>Frondihabitans</taxon>
    </lineage>
</organism>
<dbReference type="OrthoDB" id="4570571at2"/>
<keyword evidence="1" id="KW-0812">Transmembrane</keyword>
<dbReference type="InterPro" id="IPR018730">
    <property type="entry name" value="DUF2273"/>
</dbReference>
<evidence type="ECO:0000313" key="2">
    <source>
        <dbReference type="EMBL" id="RKR76089.1"/>
    </source>
</evidence>
<dbReference type="Proteomes" id="UP000280008">
    <property type="component" value="Unassembled WGS sequence"/>
</dbReference>
<keyword evidence="1" id="KW-1133">Transmembrane helix</keyword>
<protein>
    <submittedName>
        <fullName evidence="2">Small integral membrane protein DUF2273</fullName>
    </submittedName>
</protein>
<evidence type="ECO:0000256" key="1">
    <source>
        <dbReference type="SAM" id="Phobius"/>
    </source>
</evidence>
<sequence>MSATVTGMAVGAVLGVVAVAFGFWAFVLVAVFMAVGALVGRIVSGRIDVSSLVDALRGRRSSS</sequence>
<proteinExistence type="predicted"/>
<dbReference type="RefSeq" id="WP_121371013.1">
    <property type="nucleotide sequence ID" value="NZ_RBKS01000001.1"/>
</dbReference>
<gene>
    <name evidence="2" type="ORF">C8E83_3254</name>
</gene>
<dbReference type="EMBL" id="RBKS01000001">
    <property type="protein sequence ID" value="RKR76089.1"/>
    <property type="molecule type" value="Genomic_DNA"/>
</dbReference>
<feature type="transmembrane region" description="Helical" evidence="1">
    <location>
        <begin position="12"/>
        <end position="39"/>
    </location>
</feature>
<keyword evidence="3" id="KW-1185">Reference proteome</keyword>
<keyword evidence="1" id="KW-0472">Membrane</keyword>
<dbReference type="AlphaFoldDB" id="A0A495IJW5"/>
<dbReference type="Pfam" id="PF10031">
    <property type="entry name" value="DUF2273"/>
    <property type="match status" value="1"/>
</dbReference>
<name>A0A495IJW5_9MICO</name>